<keyword evidence="2" id="KW-0472">Membrane</keyword>
<organism evidence="3 4">
    <name type="scientific">Armillaria ostoyae</name>
    <name type="common">Armillaria root rot fungus</name>
    <dbReference type="NCBI Taxonomy" id="47428"/>
    <lineage>
        <taxon>Eukaryota</taxon>
        <taxon>Fungi</taxon>
        <taxon>Dikarya</taxon>
        <taxon>Basidiomycota</taxon>
        <taxon>Agaricomycotina</taxon>
        <taxon>Agaricomycetes</taxon>
        <taxon>Agaricomycetidae</taxon>
        <taxon>Agaricales</taxon>
        <taxon>Marasmiineae</taxon>
        <taxon>Physalacriaceae</taxon>
        <taxon>Armillaria</taxon>
    </lineage>
</organism>
<evidence type="ECO:0000313" key="4">
    <source>
        <dbReference type="Proteomes" id="UP000219338"/>
    </source>
</evidence>
<feature type="region of interest" description="Disordered" evidence="1">
    <location>
        <begin position="1"/>
        <end position="23"/>
    </location>
</feature>
<dbReference type="EMBL" id="FUEG01000003">
    <property type="protein sequence ID" value="SJL02534.1"/>
    <property type="molecule type" value="Genomic_DNA"/>
</dbReference>
<proteinExistence type="predicted"/>
<evidence type="ECO:0000256" key="1">
    <source>
        <dbReference type="SAM" id="MobiDB-lite"/>
    </source>
</evidence>
<feature type="transmembrane region" description="Helical" evidence="2">
    <location>
        <begin position="30"/>
        <end position="52"/>
    </location>
</feature>
<dbReference type="AlphaFoldDB" id="A0A284R1D2"/>
<keyword evidence="2" id="KW-1133">Transmembrane helix</keyword>
<evidence type="ECO:0000313" key="3">
    <source>
        <dbReference type="EMBL" id="SJL02534.1"/>
    </source>
</evidence>
<sequence length="86" mass="9622">MTRSLDYYEPLAVSDASQPPSNQKRYRPLLLQWIIIFILVINVAAAVVAFLATQDLVRSVKEFGSLPIAIETLSRPDPFIGLPKTH</sequence>
<keyword evidence="2" id="KW-0812">Transmembrane</keyword>
<name>A0A284R1D2_ARMOS</name>
<evidence type="ECO:0000256" key="2">
    <source>
        <dbReference type="SAM" id="Phobius"/>
    </source>
</evidence>
<gene>
    <name evidence="3" type="ORF">ARMOST_05865</name>
</gene>
<dbReference type="Proteomes" id="UP000219338">
    <property type="component" value="Unassembled WGS sequence"/>
</dbReference>
<dbReference type="OrthoDB" id="10369332at2759"/>
<accession>A0A284R1D2</accession>
<keyword evidence="4" id="KW-1185">Reference proteome</keyword>
<protein>
    <submittedName>
        <fullName evidence="3">Uncharacterized protein</fullName>
    </submittedName>
</protein>
<reference evidence="4" key="1">
    <citation type="journal article" date="2017" name="Nat. Ecol. Evol.">
        <title>Genome expansion and lineage-specific genetic innovations in the forest pathogenic fungi Armillaria.</title>
        <authorList>
            <person name="Sipos G."/>
            <person name="Prasanna A.N."/>
            <person name="Walter M.C."/>
            <person name="O'Connor E."/>
            <person name="Balint B."/>
            <person name="Krizsan K."/>
            <person name="Kiss B."/>
            <person name="Hess J."/>
            <person name="Varga T."/>
            <person name="Slot J."/>
            <person name="Riley R."/>
            <person name="Boka B."/>
            <person name="Rigling D."/>
            <person name="Barry K."/>
            <person name="Lee J."/>
            <person name="Mihaltcheva S."/>
            <person name="LaButti K."/>
            <person name="Lipzen A."/>
            <person name="Waldron R."/>
            <person name="Moloney N.M."/>
            <person name="Sperisen C."/>
            <person name="Kredics L."/>
            <person name="Vagvoelgyi C."/>
            <person name="Patrignani A."/>
            <person name="Fitzpatrick D."/>
            <person name="Nagy I."/>
            <person name="Doyle S."/>
            <person name="Anderson J.B."/>
            <person name="Grigoriev I.V."/>
            <person name="Gueldener U."/>
            <person name="Muensterkoetter M."/>
            <person name="Nagy L.G."/>
        </authorList>
    </citation>
    <scope>NUCLEOTIDE SEQUENCE [LARGE SCALE GENOMIC DNA]</scope>
    <source>
        <strain evidence="4">C18/9</strain>
    </source>
</reference>